<feature type="compositionally biased region" description="Basic residues" evidence="1">
    <location>
        <begin position="146"/>
        <end position="157"/>
    </location>
</feature>
<dbReference type="AlphaFoldDB" id="A0A067SEE2"/>
<evidence type="ECO:0000313" key="2">
    <source>
        <dbReference type="EMBL" id="KDR65133.1"/>
    </source>
</evidence>
<sequence length="237" mass="26963">MPRGLPRRRSKCRERIGGCPDRACQPIGLVSETTGQHINDCSTSLILALNHDQCRWLPLLRPSRPKGPQEFRFYYTSSRHPPRATPLLAEGCGQTHDELELEPTVWLYEGKAIVEEDPAGPLLSGLNPHHSWPQQREDQALTPSRRTTRRETRRRTRTSSQAFVMTFALWYSTNYRTYPGPTHLSISSTSQFTSPVSTTHGPTISVEESKHQHCPFMTVFVSPFYISRVVDHVTRGL</sequence>
<dbReference type="EMBL" id="KL142507">
    <property type="protein sequence ID" value="KDR65133.1"/>
    <property type="molecule type" value="Genomic_DNA"/>
</dbReference>
<dbReference type="HOGENOM" id="CLU_1170700_0_0_1"/>
<keyword evidence="3" id="KW-1185">Reference proteome</keyword>
<reference evidence="3" key="1">
    <citation type="journal article" date="2014" name="Proc. Natl. Acad. Sci. U.S.A.">
        <title>Extensive sampling of basidiomycete genomes demonstrates inadequacy of the white-rot/brown-rot paradigm for wood decay fungi.</title>
        <authorList>
            <person name="Riley R."/>
            <person name="Salamov A.A."/>
            <person name="Brown D.W."/>
            <person name="Nagy L.G."/>
            <person name="Floudas D."/>
            <person name="Held B.W."/>
            <person name="Levasseur A."/>
            <person name="Lombard V."/>
            <person name="Morin E."/>
            <person name="Otillar R."/>
            <person name="Lindquist E.A."/>
            <person name="Sun H."/>
            <person name="LaButti K.M."/>
            <person name="Schmutz J."/>
            <person name="Jabbour D."/>
            <person name="Luo H."/>
            <person name="Baker S.E."/>
            <person name="Pisabarro A.G."/>
            <person name="Walton J.D."/>
            <person name="Blanchette R.A."/>
            <person name="Henrissat B."/>
            <person name="Martin F."/>
            <person name="Cullen D."/>
            <person name="Hibbett D.S."/>
            <person name="Grigoriev I.V."/>
        </authorList>
    </citation>
    <scope>NUCLEOTIDE SEQUENCE [LARGE SCALE GENOMIC DNA]</scope>
    <source>
        <strain evidence="3">CBS 339.88</strain>
    </source>
</reference>
<dbReference type="Proteomes" id="UP000027222">
    <property type="component" value="Unassembled WGS sequence"/>
</dbReference>
<evidence type="ECO:0000256" key="1">
    <source>
        <dbReference type="SAM" id="MobiDB-lite"/>
    </source>
</evidence>
<accession>A0A067SEE2</accession>
<organism evidence="2 3">
    <name type="scientific">Galerina marginata (strain CBS 339.88)</name>
    <dbReference type="NCBI Taxonomy" id="685588"/>
    <lineage>
        <taxon>Eukaryota</taxon>
        <taxon>Fungi</taxon>
        <taxon>Dikarya</taxon>
        <taxon>Basidiomycota</taxon>
        <taxon>Agaricomycotina</taxon>
        <taxon>Agaricomycetes</taxon>
        <taxon>Agaricomycetidae</taxon>
        <taxon>Agaricales</taxon>
        <taxon>Agaricineae</taxon>
        <taxon>Strophariaceae</taxon>
        <taxon>Galerina</taxon>
    </lineage>
</organism>
<evidence type="ECO:0000313" key="3">
    <source>
        <dbReference type="Proteomes" id="UP000027222"/>
    </source>
</evidence>
<name>A0A067SEE2_GALM3</name>
<protein>
    <submittedName>
        <fullName evidence="2">Uncharacterized protein</fullName>
    </submittedName>
</protein>
<gene>
    <name evidence="2" type="ORF">GALMADRAFT_148960</name>
</gene>
<feature type="region of interest" description="Disordered" evidence="1">
    <location>
        <begin position="119"/>
        <end position="158"/>
    </location>
</feature>
<proteinExistence type="predicted"/>